<dbReference type="EMBL" id="BOLY01000001">
    <property type="protein sequence ID" value="GIZ38638.1"/>
    <property type="molecule type" value="Genomic_DNA"/>
</dbReference>
<organism evidence="2 3">
    <name type="scientific">Cercospora kikuchii</name>
    <dbReference type="NCBI Taxonomy" id="84275"/>
    <lineage>
        <taxon>Eukaryota</taxon>
        <taxon>Fungi</taxon>
        <taxon>Dikarya</taxon>
        <taxon>Ascomycota</taxon>
        <taxon>Pezizomycotina</taxon>
        <taxon>Dothideomycetes</taxon>
        <taxon>Dothideomycetidae</taxon>
        <taxon>Mycosphaerellales</taxon>
        <taxon>Mycosphaerellaceae</taxon>
        <taxon>Cercospora</taxon>
    </lineage>
</organism>
<evidence type="ECO:0000259" key="1">
    <source>
        <dbReference type="PROSITE" id="PS50097"/>
    </source>
</evidence>
<gene>
    <name evidence="2" type="ORF">CKM354_000205000</name>
</gene>
<proteinExistence type="predicted"/>
<dbReference type="InterPro" id="IPR011333">
    <property type="entry name" value="SKP1/BTB/POZ_sf"/>
</dbReference>
<dbReference type="Gene3D" id="3.30.710.10">
    <property type="entry name" value="Potassium Channel Kv1.1, Chain A"/>
    <property type="match status" value="1"/>
</dbReference>
<dbReference type="PROSITE" id="PS50097">
    <property type="entry name" value="BTB"/>
    <property type="match status" value="1"/>
</dbReference>
<accession>A0A9P3CHD3</accession>
<dbReference type="PANTHER" id="PTHR47843">
    <property type="entry name" value="BTB DOMAIN-CONTAINING PROTEIN-RELATED"/>
    <property type="match status" value="1"/>
</dbReference>
<dbReference type="RefSeq" id="XP_044653125.1">
    <property type="nucleotide sequence ID" value="XM_044797190.1"/>
</dbReference>
<dbReference type="Pfam" id="PF00651">
    <property type="entry name" value="BTB"/>
    <property type="match status" value="1"/>
</dbReference>
<protein>
    <recommendedName>
        <fullName evidence="1">BTB domain-containing protein</fullName>
    </recommendedName>
</protein>
<reference evidence="2 3" key="1">
    <citation type="submission" date="2021-01" db="EMBL/GenBank/DDBJ databases">
        <title>Cercospora kikuchii MAFF 305040 whole genome shotgun sequence.</title>
        <authorList>
            <person name="Kashiwa T."/>
            <person name="Suzuki T."/>
        </authorList>
    </citation>
    <scope>NUCLEOTIDE SEQUENCE [LARGE SCALE GENOMIC DNA]</scope>
    <source>
        <strain evidence="2 3">MAFF 305040</strain>
    </source>
</reference>
<dbReference type="AlphaFoldDB" id="A0A9P3CHD3"/>
<evidence type="ECO:0000313" key="3">
    <source>
        <dbReference type="Proteomes" id="UP000825890"/>
    </source>
</evidence>
<dbReference type="OrthoDB" id="3649243at2759"/>
<dbReference type="GeneID" id="68287625"/>
<keyword evidence="3" id="KW-1185">Reference proteome</keyword>
<name>A0A9P3CHD3_9PEZI</name>
<dbReference type="PANTHER" id="PTHR47843:SF2">
    <property type="entry name" value="BTB DOMAIN-CONTAINING PROTEIN"/>
    <property type="match status" value="1"/>
</dbReference>
<evidence type="ECO:0000313" key="2">
    <source>
        <dbReference type="EMBL" id="GIZ38638.1"/>
    </source>
</evidence>
<dbReference type="SUPFAM" id="SSF54695">
    <property type="entry name" value="POZ domain"/>
    <property type="match status" value="1"/>
</dbReference>
<feature type="domain" description="BTB" evidence="1">
    <location>
        <begin position="89"/>
        <end position="166"/>
    </location>
</feature>
<comment type="caution">
    <text evidence="2">The sequence shown here is derived from an EMBL/GenBank/DDBJ whole genome shotgun (WGS) entry which is preliminary data.</text>
</comment>
<sequence>MATREKIEEVKERLSFFCDEATIRAILSTGGGDLNRTVSHLEERTAQHRSRVGDLSKSHWFLGDKPAKPATECLEPVKSNGPNCFISSEDTIVSVHVGATAEAPSSSLKIFKVHQGVLCKSSEFFKSKVKPEWSRGKAEVELPHISAAAFAVYVNWLYFNKVMPNGKKMWENGNAANSSDWLTLAEAVALGEELMDKAFQHSTMDMMVVAARAENTGQMLSGQVVQKIYDGTLDDSGARSLIVDIFKQHPGLLESCGDDELPSAFLRTLALESIRKSEGLKERLSKTKCWYHKHGNGEACYSTTPALPGVAALLR</sequence>
<dbReference type="Proteomes" id="UP000825890">
    <property type="component" value="Unassembled WGS sequence"/>
</dbReference>
<dbReference type="CDD" id="cd18186">
    <property type="entry name" value="BTB_POZ_ZBTB_KLHL-like"/>
    <property type="match status" value="1"/>
</dbReference>
<dbReference type="InterPro" id="IPR000210">
    <property type="entry name" value="BTB/POZ_dom"/>
</dbReference>